<dbReference type="Pfam" id="PF13263">
    <property type="entry name" value="PHP_C"/>
    <property type="match status" value="1"/>
</dbReference>
<dbReference type="SUPFAM" id="SSF89550">
    <property type="entry name" value="PHP domain-like"/>
    <property type="match status" value="1"/>
</dbReference>
<name>A0ABW5R3X1_9BACL</name>
<proteinExistence type="predicted"/>
<dbReference type="Proteomes" id="UP001597493">
    <property type="component" value="Unassembled WGS sequence"/>
</dbReference>
<dbReference type="EMBL" id="JBHUMY010000039">
    <property type="protein sequence ID" value="MFD2663202.1"/>
    <property type="molecule type" value="Genomic_DNA"/>
</dbReference>
<accession>A0ABW5R3X1</accession>
<reference evidence="2" key="1">
    <citation type="journal article" date="2019" name="Int. J. Syst. Evol. Microbiol.">
        <title>The Global Catalogue of Microorganisms (GCM) 10K type strain sequencing project: providing services to taxonomists for standard genome sequencing and annotation.</title>
        <authorList>
            <consortium name="The Broad Institute Genomics Platform"/>
            <consortium name="The Broad Institute Genome Sequencing Center for Infectious Disease"/>
            <person name="Wu L."/>
            <person name="Ma J."/>
        </authorList>
    </citation>
    <scope>NUCLEOTIDE SEQUENCE [LARGE SCALE GENOMIC DNA]</scope>
    <source>
        <strain evidence="2">TISTR 1827</strain>
    </source>
</reference>
<comment type="caution">
    <text evidence="1">The sequence shown here is derived from an EMBL/GenBank/DDBJ whole genome shotgun (WGS) entry which is preliminary data.</text>
</comment>
<dbReference type="RefSeq" id="WP_379278798.1">
    <property type="nucleotide sequence ID" value="NZ_JBHUGT010000043.1"/>
</dbReference>
<sequence length="252" mass="27893">MMNIDLHTHGKLAKKTDFSLDYFLSMAREALASGLHAVALTEHFNTRRFADMLDCLDGHFDYAGDHYVVEGLKVFSGMEIDVRETGHILVIGNRELIRSLNAGLEPHKEKGSFVPFGELLDRTDDLPLLRIGAHPLRTGTPLTHHAPELLKRLDGFDLNAKDLYEQGPGMEGRVREFALGLGLPVFAGSDSHQPLQFGSVWNELPESCDTAEQLRYLLTGGQAKIGISPCLNVKVKGAQMMKELLKQTMSIA</sequence>
<dbReference type="Gene3D" id="3.20.20.140">
    <property type="entry name" value="Metal-dependent hydrolases"/>
    <property type="match status" value="1"/>
</dbReference>
<keyword evidence="2" id="KW-1185">Reference proteome</keyword>
<organism evidence="1 2">
    <name type="scientific">Paenibacillus thailandensis</name>
    <dbReference type="NCBI Taxonomy" id="393250"/>
    <lineage>
        <taxon>Bacteria</taxon>
        <taxon>Bacillati</taxon>
        <taxon>Bacillota</taxon>
        <taxon>Bacilli</taxon>
        <taxon>Bacillales</taxon>
        <taxon>Paenibacillaceae</taxon>
        <taxon>Paenibacillus</taxon>
    </lineage>
</organism>
<gene>
    <name evidence="1" type="ORF">ACFSW5_23435</name>
</gene>
<evidence type="ECO:0000313" key="2">
    <source>
        <dbReference type="Proteomes" id="UP001597493"/>
    </source>
</evidence>
<dbReference type="InterPro" id="IPR016195">
    <property type="entry name" value="Pol/histidinol_Pase-like"/>
</dbReference>
<evidence type="ECO:0000313" key="1">
    <source>
        <dbReference type="EMBL" id="MFD2663202.1"/>
    </source>
</evidence>
<protein>
    <submittedName>
        <fullName evidence="1">PHP-associated domain-containing protein</fullName>
    </submittedName>
</protein>